<dbReference type="eggNOG" id="COG1373">
    <property type="taxonomic scope" value="Bacteria"/>
</dbReference>
<accession>W0F3Z2</accession>
<feature type="domain" description="DUF4143" evidence="2">
    <location>
        <begin position="181"/>
        <end position="337"/>
    </location>
</feature>
<evidence type="ECO:0000259" key="2">
    <source>
        <dbReference type="Pfam" id="PF13635"/>
    </source>
</evidence>
<dbReference type="InterPro" id="IPR041682">
    <property type="entry name" value="AAA_14"/>
</dbReference>
<evidence type="ECO:0000313" key="3">
    <source>
        <dbReference type="EMBL" id="AHF16543.1"/>
    </source>
</evidence>
<gene>
    <name evidence="3" type="ORF">NIASO_17960</name>
</gene>
<organism evidence="3 4">
    <name type="scientific">Niabella soli DSM 19437</name>
    <dbReference type="NCBI Taxonomy" id="929713"/>
    <lineage>
        <taxon>Bacteria</taxon>
        <taxon>Pseudomonadati</taxon>
        <taxon>Bacteroidota</taxon>
        <taxon>Chitinophagia</taxon>
        <taxon>Chitinophagales</taxon>
        <taxon>Chitinophagaceae</taxon>
        <taxon>Niabella</taxon>
    </lineage>
</organism>
<dbReference type="Pfam" id="PF13173">
    <property type="entry name" value="AAA_14"/>
    <property type="match status" value="1"/>
</dbReference>
<dbReference type="HOGENOM" id="CLU_041527_3_1_10"/>
<name>W0F3Z2_9BACT</name>
<dbReference type="OrthoDB" id="9778168at2"/>
<dbReference type="EMBL" id="CP007035">
    <property type="protein sequence ID" value="AHF16543.1"/>
    <property type="molecule type" value="Genomic_DNA"/>
</dbReference>
<dbReference type="PANTHER" id="PTHR43566">
    <property type="entry name" value="CONSERVED PROTEIN"/>
    <property type="match status" value="1"/>
</dbReference>
<keyword evidence="4" id="KW-1185">Reference proteome</keyword>
<dbReference type="Pfam" id="PF13635">
    <property type="entry name" value="DUF4143"/>
    <property type="match status" value="1"/>
</dbReference>
<dbReference type="SUPFAM" id="SSF52540">
    <property type="entry name" value="P-loop containing nucleoside triphosphate hydrolases"/>
    <property type="match status" value="1"/>
</dbReference>
<evidence type="ECO:0000313" key="4">
    <source>
        <dbReference type="Proteomes" id="UP000003586"/>
    </source>
</evidence>
<proteinExistence type="predicted"/>
<dbReference type="RefSeq" id="WP_008587826.1">
    <property type="nucleotide sequence ID" value="NZ_CP007035.1"/>
</dbReference>
<dbReference type="AlphaFoldDB" id="W0F3Z2"/>
<evidence type="ECO:0000259" key="1">
    <source>
        <dbReference type="Pfam" id="PF13173"/>
    </source>
</evidence>
<dbReference type="Gene3D" id="3.40.50.300">
    <property type="entry name" value="P-loop containing nucleotide triphosphate hydrolases"/>
    <property type="match status" value="1"/>
</dbReference>
<dbReference type="STRING" id="929713.NIASO_17960"/>
<feature type="domain" description="AAA" evidence="1">
    <location>
        <begin position="19"/>
        <end position="139"/>
    </location>
</feature>
<reference evidence="3 4" key="1">
    <citation type="submission" date="2013-12" db="EMBL/GenBank/DDBJ databases">
        <authorList>
            <consortium name="DOE Joint Genome Institute"/>
            <person name="Eisen J."/>
            <person name="Huntemann M."/>
            <person name="Han J."/>
            <person name="Chen A."/>
            <person name="Kyrpides N."/>
            <person name="Mavromatis K."/>
            <person name="Markowitz V."/>
            <person name="Palaniappan K."/>
            <person name="Ivanova N."/>
            <person name="Schaumberg A."/>
            <person name="Pati A."/>
            <person name="Liolios K."/>
            <person name="Nordberg H.P."/>
            <person name="Cantor M.N."/>
            <person name="Hua S.X."/>
            <person name="Woyke T."/>
        </authorList>
    </citation>
    <scope>NUCLEOTIDE SEQUENCE [LARGE SCALE GENOMIC DNA]</scope>
    <source>
        <strain evidence="4">DSM 19437</strain>
    </source>
</reference>
<protein>
    <submittedName>
        <fullName evidence="3">ATPase</fullName>
    </submittedName>
</protein>
<sequence length="395" mass="44833">MIKRRLETQLQKILKRSASVALMGPRQVGKTTLALDLAKTQPAIYLDLEDPLDIEKIKDVASFYTANTRKLVILDEVQRTPEIFGQLRGIIDRERRKGNKTGLFLFLGSASLDLLQQSGESLAGRIAYAELYGIDVLEYAADDQELLNRLWLRGGFPESLLADSDNDSLHWRRDFIRTYLERDIPQLGPRIPAQTLERFWTMLTHNQSGIWNASQLARNLEVSSVTIGRYLDLMVDLLLVRRLQPWTFNIGKRLVRAPKIMVRDSGITHALLNISRYNDLLGHPVVGASWEAFIVENLLSVAPSNAQPYYYRTSAGAEIDLVLEFSGKEKWAIEIKRNSVPKLSKGFHIACDDIKADKRFVVYSGRDQFSLGHDIIAIPLPDLMKELLAYHDSQS</sequence>
<dbReference type="PANTHER" id="PTHR43566:SF2">
    <property type="entry name" value="DUF4143 DOMAIN-CONTAINING PROTEIN"/>
    <property type="match status" value="1"/>
</dbReference>
<dbReference type="KEGG" id="nso:NIASO_17960"/>
<dbReference type="Proteomes" id="UP000003586">
    <property type="component" value="Chromosome"/>
</dbReference>
<dbReference type="InterPro" id="IPR025420">
    <property type="entry name" value="DUF4143"/>
</dbReference>
<dbReference type="InterPro" id="IPR027417">
    <property type="entry name" value="P-loop_NTPase"/>
</dbReference>